<evidence type="ECO:0000256" key="3">
    <source>
        <dbReference type="ARBA" id="ARBA00024356"/>
    </source>
</evidence>
<dbReference type="Gene3D" id="2.115.10.20">
    <property type="entry name" value="Glycosyl hydrolase domain, family 43"/>
    <property type="match status" value="1"/>
</dbReference>
<comment type="similarity">
    <text evidence="3">Belongs to the glycosyl hydrolase 130 family.</text>
</comment>
<dbReference type="SUPFAM" id="SSF75005">
    <property type="entry name" value="Arabinanase/levansucrase/invertase"/>
    <property type="match status" value="1"/>
</dbReference>
<sequence>MRDAPIRWRALHTFNPAAIVMDDAVYVMFRAEDDTGIMKVGGHTSRLGLARSVDGLTFESLPSPVLFPAKDDQREAEWDGGCEDPRLAARDNGTFVCTYTQFNRRTTRIGVATSRDLMFWHKHGSAFAGTGYEDFRTKSAAVVHEVRDGRMVAVRLNGRYWMLFGEGAIHAAHSDDLVRWTPLEASPGVLKVVMAPRKGRFDSSLAEVGPPPILTEAGVVVLYNGRNANEGGDRSRSPFEYAGGMAVLDPADLTHVLSRSDEPFFSPALPWERTGQYQAGTTFIEGLVPFRGEWFLYYGSADSLVGVAQARAI</sequence>
<dbReference type="Pfam" id="PF04041">
    <property type="entry name" value="Glyco_hydro_130"/>
    <property type="match status" value="1"/>
</dbReference>
<dbReference type="GO" id="GO:0016787">
    <property type="term" value="F:hydrolase activity"/>
    <property type="evidence" value="ECO:0007669"/>
    <property type="project" value="UniProtKB-KW"/>
</dbReference>
<evidence type="ECO:0000256" key="2">
    <source>
        <dbReference type="ARBA" id="ARBA00022679"/>
    </source>
</evidence>
<evidence type="ECO:0000313" key="5">
    <source>
        <dbReference type="Proteomes" id="UP000759103"/>
    </source>
</evidence>
<protein>
    <submittedName>
        <fullName evidence="4">Glycoside hydrolase family 130 protein</fullName>
    </submittedName>
</protein>
<gene>
    <name evidence="4" type="ORF">KZ820_07075</name>
</gene>
<name>A0ABS7BM32_9SPHN</name>
<dbReference type="EMBL" id="JAHXZN010000001">
    <property type="protein sequence ID" value="MBW6530494.1"/>
    <property type="molecule type" value="Genomic_DNA"/>
</dbReference>
<keyword evidence="5" id="KW-1185">Reference proteome</keyword>
<keyword evidence="1" id="KW-0328">Glycosyltransferase</keyword>
<keyword evidence="2" id="KW-0808">Transferase</keyword>
<dbReference type="InterPro" id="IPR007184">
    <property type="entry name" value="Mannoside_phosphorylase"/>
</dbReference>
<dbReference type="PIRSF" id="PIRSF016202">
    <property type="entry name" value="PH1107"/>
    <property type="match status" value="1"/>
</dbReference>
<dbReference type="Proteomes" id="UP000759103">
    <property type="component" value="Unassembled WGS sequence"/>
</dbReference>
<dbReference type="CDD" id="cd18610">
    <property type="entry name" value="GH130_BT3780-like"/>
    <property type="match status" value="1"/>
</dbReference>
<dbReference type="PANTHER" id="PTHR34106:SF5">
    <property type="entry name" value="GLYCOSIDASE"/>
    <property type="match status" value="1"/>
</dbReference>
<proteinExistence type="inferred from homology"/>
<dbReference type="InterPro" id="IPR023296">
    <property type="entry name" value="Glyco_hydro_beta-prop_sf"/>
</dbReference>
<accession>A0ABS7BM32</accession>
<organism evidence="4 5">
    <name type="scientific">Sphingomonas citri</name>
    <dbReference type="NCBI Taxonomy" id="2862499"/>
    <lineage>
        <taxon>Bacteria</taxon>
        <taxon>Pseudomonadati</taxon>
        <taxon>Pseudomonadota</taxon>
        <taxon>Alphaproteobacteria</taxon>
        <taxon>Sphingomonadales</taxon>
        <taxon>Sphingomonadaceae</taxon>
        <taxon>Sphingomonas</taxon>
    </lineage>
</organism>
<comment type="caution">
    <text evidence="4">The sequence shown here is derived from an EMBL/GenBank/DDBJ whole genome shotgun (WGS) entry which is preliminary data.</text>
</comment>
<reference evidence="4 5" key="1">
    <citation type="submission" date="2021-07" db="EMBL/GenBank/DDBJ databases">
        <title>Sphingomonas sp.</title>
        <authorList>
            <person name="Feng G."/>
            <person name="Li J."/>
            <person name="Pan M."/>
        </authorList>
    </citation>
    <scope>NUCLEOTIDE SEQUENCE [LARGE SCALE GENOMIC DNA]</scope>
    <source>
        <strain evidence="4 5">RRHST34</strain>
    </source>
</reference>
<evidence type="ECO:0000313" key="4">
    <source>
        <dbReference type="EMBL" id="MBW6530494.1"/>
    </source>
</evidence>
<evidence type="ECO:0000256" key="1">
    <source>
        <dbReference type="ARBA" id="ARBA00022676"/>
    </source>
</evidence>
<keyword evidence="4" id="KW-0378">Hydrolase</keyword>
<dbReference type="PANTHER" id="PTHR34106">
    <property type="entry name" value="GLYCOSIDASE"/>
    <property type="match status" value="1"/>
</dbReference>